<dbReference type="InterPro" id="IPR019922">
    <property type="entry name" value="Lucif-like_OxRdatse_MSMEG_4141"/>
</dbReference>
<reference evidence="3" key="1">
    <citation type="journal article" date="2019" name="Int. J. Syst. Evol. Microbiol.">
        <title>The Global Catalogue of Microorganisms (GCM) 10K type strain sequencing project: providing services to taxonomists for standard genome sequencing and annotation.</title>
        <authorList>
            <consortium name="The Broad Institute Genomics Platform"/>
            <consortium name="The Broad Institute Genome Sequencing Center for Infectious Disease"/>
            <person name="Wu L."/>
            <person name="Ma J."/>
        </authorList>
    </citation>
    <scope>NUCLEOTIDE SEQUENCE [LARGE SCALE GENOMIC DNA]</scope>
    <source>
        <strain evidence="3">CGMCC 1.15399</strain>
    </source>
</reference>
<gene>
    <name evidence="2" type="ORF">ACFSJ0_50490</name>
</gene>
<feature type="domain" description="Luciferase-like" evidence="1">
    <location>
        <begin position="28"/>
        <end position="273"/>
    </location>
</feature>
<dbReference type="PANTHER" id="PTHR43244">
    <property type="match status" value="1"/>
</dbReference>
<keyword evidence="3" id="KW-1185">Reference proteome</keyword>
<name>A0ABW4GSH3_9ACTN</name>
<evidence type="ECO:0000313" key="2">
    <source>
        <dbReference type="EMBL" id="MFD1545349.1"/>
    </source>
</evidence>
<comment type="caution">
    <text evidence="2">The sequence shown here is derived from an EMBL/GenBank/DDBJ whole genome shotgun (WGS) entry which is preliminary data.</text>
</comment>
<dbReference type="EMBL" id="JBHUCM010000047">
    <property type="protein sequence ID" value="MFD1545349.1"/>
    <property type="molecule type" value="Genomic_DNA"/>
</dbReference>
<dbReference type="NCBIfam" id="TIGR03620">
    <property type="entry name" value="F420_MSMEG_4141"/>
    <property type="match status" value="1"/>
</dbReference>
<evidence type="ECO:0000313" key="3">
    <source>
        <dbReference type="Proteomes" id="UP001597097"/>
    </source>
</evidence>
<accession>A0ABW4GSH3</accession>
<sequence>MITEVKAKLGRVGVWLGGPYLHGTPVESWRHAVGRLEQLGYGSLWGPEGIGGKDALVNGGIQLAASRHLMIGTGIANIWARHPATMQGGAAALAEAYPGRFVLGIGVSQRFLVEAYGLDYSHPLKIMRDYLDTMDQAKTRNPPPEPFVRVLAALQPKMVQLARDRTDGVHSFSAPVEHTALVREVLGADKLLIPEQAFVIEADPEQARAIARRYRGKANPDSPYTRNWLRLGYSQEDIAGGGSDRLIDALTAWGTPDAIAARVQAHLDAGADHVLVHPLADDLPAAIKQLEQLASALPHGLA</sequence>
<dbReference type="Pfam" id="PF00296">
    <property type="entry name" value="Bac_luciferase"/>
    <property type="match status" value="1"/>
</dbReference>
<dbReference type="InterPro" id="IPR050564">
    <property type="entry name" value="F420-G6PD/mer"/>
</dbReference>
<proteinExistence type="predicted"/>
<dbReference type="RefSeq" id="WP_219532072.1">
    <property type="nucleotide sequence ID" value="NZ_JAHKRM010000013.1"/>
</dbReference>
<evidence type="ECO:0000259" key="1">
    <source>
        <dbReference type="Pfam" id="PF00296"/>
    </source>
</evidence>
<dbReference type="PANTHER" id="PTHR43244:SF2">
    <property type="entry name" value="CONSERVED HYPOTHETICAL ALANINE AND PROLINE-RICH PROTEIN"/>
    <property type="match status" value="1"/>
</dbReference>
<protein>
    <submittedName>
        <fullName evidence="2">TIGR03620 family F420-dependent LLM class oxidoreductase</fullName>
    </submittedName>
</protein>
<dbReference type="InterPro" id="IPR011251">
    <property type="entry name" value="Luciferase-like_dom"/>
</dbReference>
<dbReference type="Proteomes" id="UP001597097">
    <property type="component" value="Unassembled WGS sequence"/>
</dbReference>
<organism evidence="2 3">
    <name type="scientific">Nonomuraea guangzhouensis</name>
    <dbReference type="NCBI Taxonomy" id="1291555"/>
    <lineage>
        <taxon>Bacteria</taxon>
        <taxon>Bacillati</taxon>
        <taxon>Actinomycetota</taxon>
        <taxon>Actinomycetes</taxon>
        <taxon>Streptosporangiales</taxon>
        <taxon>Streptosporangiaceae</taxon>
        <taxon>Nonomuraea</taxon>
    </lineage>
</organism>